<sequence length="144" mass="16255">MTSNSPFIASDLPLSNIIFLKKEKHQSIVVDGLDEKRQTFGANIHTLLSDAFFIKDGLIGDYAKHKINGLIDILINYSPDKIQRDKELIIKLIDLVGEPIIKSKLLSMLNDKIALNSLNIDEKISNLQRQIDELNRGRKNDISS</sequence>
<dbReference type="AlphaFoldDB" id="A0A645GW27"/>
<proteinExistence type="predicted"/>
<gene>
    <name evidence="1" type="ORF">SDC9_177705</name>
</gene>
<dbReference type="EMBL" id="VSSQ01081290">
    <property type="protein sequence ID" value="MPN30242.1"/>
    <property type="molecule type" value="Genomic_DNA"/>
</dbReference>
<accession>A0A645GW27</accession>
<protein>
    <submittedName>
        <fullName evidence="1">Uncharacterized protein</fullName>
    </submittedName>
</protein>
<reference evidence="1" key="1">
    <citation type="submission" date="2019-08" db="EMBL/GenBank/DDBJ databases">
        <authorList>
            <person name="Kucharzyk K."/>
            <person name="Murdoch R.W."/>
            <person name="Higgins S."/>
            <person name="Loffler F."/>
        </authorList>
    </citation>
    <scope>NUCLEOTIDE SEQUENCE</scope>
</reference>
<name>A0A645GW27_9ZZZZ</name>
<organism evidence="1">
    <name type="scientific">bioreactor metagenome</name>
    <dbReference type="NCBI Taxonomy" id="1076179"/>
    <lineage>
        <taxon>unclassified sequences</taxon>
        <taxon>metagenomes</taxon>
        <taxon>ecological metagenomes</taxon>
    </lineage>
</organism>
<evidence type="ECO:0000313" key="1">
    <source>
        <dbReference type="EMBL" id="MPN30242.1"/>
    </source>
</evidence>
<comment type="caution">
    <text evidence="1">The sequence shown here is derived from an EMBL/GenBank/DDBJ whole genome shotgun (WGS) entry which is preliminary data.</text>
</comment>